<protein>
    <recommendedName>
        <fullName evidence="1">Primase C-terminal 1 domain-containing protein</fullName>
    </recommendedName>
</protein>
<dbReference type="OrthoDB" id="9763644at2"/>
<evidence type="ECO:0000313" key="3">
    <source>
        <dbReference type="Proteomes" id="UP000326476"/>
    </source>
</evidence>
<dbReference type="SMART" id="SM00942">
    <property type="entry name" value="PriCT_1"/>
    <property type="match status" value="1"/>
</dbReference>
<gene>
    <name evidence="2" type="ORF">F6I34_09550</name>
</gene>
<feature type="domain" description="Primase C-terminal 1" evidence="1">
    <location>
        <begin position="238"/>
        <end position="304"/>
    </location>
</feature>
<dbReference type="InterPro" id="IPR014820">
    <property type="entry name" value="PriCT_1"/>
</dbReference>
<sequence length="312" mass="35152">MIYTTTGVKNNQLKECPSNGSDFETLAYLCQNNIQHLEGIQSQPDGGKPVSDEIKLNDCLYFFSGQIQGSKRSDSQTLSKSLITLDIEPRANADPNSPFKYEPLDYEEAVQKLLKELEGLRYIIYPTINSQPQHARIRVILEPDQPMTKRECKATTQALIDHLEKLGLPIDPSSGDFSRLMGMPVDNGLDGDYKVITHLSGAKVPVNRPEQQANFEIKRTYSPYENGRYIGKVPRLLQEVYSGISQGGRNNFFTKAFGTLLKANVSPEYCISICQDWNQRFTQPPLSDQELVGVMKSVLSREERKRGEPVND</sequence>
<keyword evidence="3" id="KW-1185">Reference proteome</keyword>
<name>A0A0X8FE27_9LACT</name>
<organism evidence="2 3">
    <name type="scientific">Aerococcus tenax</name>
    <dbReference type="NCBI Taxonomy" id="3078812"/>
    <lineage>
        <taxon>Bacteria</taxon>
        <taxon>Bacillati</taxon>
        <taxon>Bacillota</taxon>
        <taxon>Bacilli</taxon>
        <taxon>Lactobacillales</taxon>
        <taxon>Aerococcaceae</taxon>
        <taxon>Aerococcus</taxon>
    </lineage>
</organism>
<dbReference type="EMBL" id="VYVN01000046">
    <property type="protein sequence ID" value="KAA9237492.1"/>
    <property type="molecule type" value="Genomic_DNA"/>
</dbReference>
<dbReference type="Pfam" id="PF08708">
    <property type="entry name" value="PriCT_1"/>
    <property type="match status" value="1"/>
</dbReference>
<comment type="caution">
    <text evidence="2">The sequence shown here is derived from an EMBL/GenBank/DDBJ whole genome shotgun (WGS) entry which is preliminary data.</text>
</comment>
<dbReference type="Proteomes" id="UP000326476">
    <property type="component" value="Unassembled WGS sequence"/>
</dbReference>
<dbReference type="AlphaFoldDB" id="A0A0X8FE27"/>
<dbReference type="GeneID" id="35767395"/>
<reference evidence="3" key="1">
    <citation type="submission" date="2019-09" db="EMBL/GenBank/DDBJ databases">
        <title>Draft genome sequence assemblies of isolates from the urinary tract.</title>
        <authorList>
            <person name="Mores C.R."/>
            <person name="Putonti C."/>
            <person name="Wolfe A.J."/>
        </authorList>
    </citation>
    <scope>NUCLEOTIDE SEQUENCE [LARGE SCALE GENOMIC DNA]</scope>
    <source>
        <strain evidence="3">UMB8614</strain>
    </source>
</reference>
<dbReference type="KEGG" id="aun:AWM73_03035"/>
<evidence type="ECO:0000313" key="2">
    <source>
        <dbReference type="EMBL" id="KAA9237492.1"/>
    </source>
</evidence>
<proteinExistence type="predicted"/>
<accession>A0A0X8FE27</accession>
<dbReference type="RefSeq" id="WP_060778032.1">
    <property type="nucleotide sequence ID" value="NZ_CAJHMU010000001.1"/>
</dbReference>
<evidence type="ECO:0000259" key="1">
    <source>
        <dbReference type="SMART" id="SM00942"/>
    </source>
</evidence>